<sequence>MPDVCALPQYGRTPLHAAASNGHLEVVKELLAAGADVKAADKDGESPLHVAASEGHPGVVKVLLAAGADVKADGETPLQLAAFKGHLKVVKELLSAGADVKAADWFGRTPLHAAARCGHLEVVQELLAAGADVKAAKKDGETPLQLAASMGHWEVVKELLAAGAYANSASEEGRTRLRVAAFEGHLEVVKVLLEAGADVKAADWDGWTPLFAAAFKGHLEVVKELLAAGADVKTANWAGETPLHAAASNGHLGMVKELLAAGADTKVADIANKTALFIAIEKDNTEVVMQLLKSGASVQAGKTAGGTPLQLVSTLYRYKDREKKQGEIAKILVRHILDSKDSYREFLEGEESRSLYTLAFHICRTTIPSTKMSLLALVFLLTCAWLQFSLLALVLTSIREASDGNFEYNDLDFQHELEIHLLNEHADSRVLLSVFARLLVMVYIIGVAEADCRFSTRVQTESFQVIWSSDEGGAKFVARFMFVVGLLCPLIQAATAVFAIYVAYEYLNSADSVMEMVMNGVGIVFVLGIDDLFGDKLLHLATAQYDTLTMTVRYSRTLELQQRVLKVICIGINISLMAMAIYCVASILYPTTRISSMAPPDLTDV</sequence>
<dbReference type="EMBL" id="LSYV01000135">
    <property type="protein sequence ID" value="KXZ42561.1"/>
    <property type="molecule type" value="Genomic_DNA"/>
</dbReference>
<feature type="repeat" description="ANK" evidence="3">
    <location>
        <begin position="238"/>
        <end position="270"/>
    </location>
</feature>
<organism evidence="5 6">
    <name type="scientific">Gonium pectorale</name>
    <name type="common">Green alga</name>
    <dbReference type="NCBI Taxonomy" id="33097"/>
    <lineage>
        <taxon>Eukaryota</taxon>
        <taxon>Viridiplantae</taxon>
        <taxon>Chlorophyta</taxon>
        <taxon>core chlorophytes</taxon>
        <taxon>Chlorophyceae</taxon>
        <taxon>CS clade</taxon>
        <taxon>Chlamydomonadales</taxon>
        <taxon>Volvocaceae</taxon>
        <taxon>Gonium</taxon>
    </lineage>
</organism>
<dbReference type="InterPro" id="IPR036770">
    <property type="entry name" value="Ankyrin_rpt-contain_sf"/>
</dbReference>
<feature type="repeat" description="ANK" evidence="3">
    <location>
        <begin position="10"/>
        <end position="42"/>
    </location>
</feature>
<keyword evidence="6" id="KW-1185">Reference proteome</keyword>
<feature type="transmembrane region" description="Helical" evidence="4">
    <location>
        <begin position="516"/>
        <end position="533"/>
    </location>
</feature>
<feature type="repeat" description="ANK" evidence="3">
    <location>
        <begin position="271"/>
        <end position="303"/>
    </location>
</feature>
<keyword evidence="2 3" id="KW-0040">ANK repeat</keyword>
<gene>
    <name evidence="5" type="ORF">GPECTOR_135g625</name>
</gene>
<feature type="transmembrane region" description="Helical" evidence="4">
    <location>
        <begin position="430"/>
        <end position="448"/>
    </location>
</feature>
<evidence type="ECO:0000256" key="4">
    <source>
        <dbReference type="SAM" id="Phobius"/>
    </source>
</evidence>
<feature type="repeat" description="ANK" evidence="3">
    <location>
        <begin position="172"/>
        <end position="204"/>
    </location>
</feature>
<dbReference type="OrthoDB" id="303876at2759"/>
<dbReference type="InterPro" id="IPR002110">
    <property type="entry name" value="Ankyrin_rpt"/>
</dbReference>
<dbReference type="PANTHER" id="PTHR24171:SF10">
    <property type="entry name" value="ANKYRIN REPEAT DOMAIN-CONTAINING PROTEIN 29-LIKE"/>
    <property type="match status" value="1"/>
</dbReference>
<accession>A0A150FY68</accession>
<feature type="transmembrane region" description="Helical" evidence="4">
    <location>
        <begin position="374"/>
        <end position="398"/>
    </location>
</feature>
<keyword evidence="1" id="KW-0677">Repeat</keyword>
<feature type="repeat" description="ANK" evidence="3">
    <location>
        <begin position="43"/>
        <end position="75"/>
    </location>
</feature>
<keyword evidence="4" id="KW-0472">Membrane</keyword>
<evidence type="ECO:0000256" key="3">
    <source>
        <dbReference type="PROSITE-ProRule" id="PRU00023"/>
    </source>
</evidence>
<feature type="repeat" description="ANK" evidence="3">
    <location>
        <begin position="106"/>
        <end position="138"/>
    </location>
</feature>
<keyword evidence="4" id="KW-1133">Transmembrane helix</keyword>
<name>A0A150FY68_GONPE</name>
<dbReference type="SUPFAM" id="SSF48403">
    <property type="entry name" value="Ankyrin repeat"/>
    <property type="match status" value="1"/>
</dbReference>
<feature type="transmembrane region" description="Helical" evidence="4">
    <location>
        <begin position="480"/>
        <end position="504"/>
    </location>
</feature>
<evidence type="ECO:0000256" key="2">
    <source>
        <dbReference type="ARBA" id="ARBA00023043"/>
    </source>
</evidence>
<dbReference type="PROSITE" id="PS50088">
    <property type="entry name" value="ANK_REPEAT"/>
    <property type="match status" value="9"/>
</dbReference>
<dbReference type="AlphaFoldDB" id="A0A150FY68"/>
<dbReference type="PROSITE" id="PS50297">
    <property type="entry name" value="ANK_REP_REGION"/>
    <property type="match status" value="8"/>
</dbReference>
<protein>
    <submittedName>
        <fullName evidence="5">Uncharacterized protein</fullName>
    </submittedName>
</protein>
<proteinExistence type="predicted"/>
<evidence type="ECO:0000256" key="1">
    <source>
        <dbReference type="ARBA" id="ARBA00022737"/>
    </source>
</evidence>
<dbReference type="Proteomes" id="UP000075714">
    <property type="component" value="Unassembled WGS sequence"/>
</dbReference>
<feature type="repeat" description="ANK" evidence="3">
    <location>
        <begin position="139"/>
        <end position="171"/>
    </location>
</feature>
<evidence type="ECO:0000313" key="6">
    <source>
        <dbReference type="Proteomes" id="UP000075714"/>
    </source>
</evidence>
<dbReference type="STRING" id="33097.A0A150FY68"/>
<dbReference type="SMART" id="SM00248">
    <property type="entry name" value="ANK"/>
    <property type="match status" value="9"/>
</dbReference>
<reference evidence="6" key="1">
    <citation type="journal article" date="2016" name="Nat. Commun.">
        <title>The Gonium pectorale genome demonstrates co-option of cell cycle regulation during the evolution of multicellularity.</title>
        <authorList>
            <person name="Hanschen E.R."/>
            <person name="Marriage T.N."/>
            <person name="Ferris P.J."/>
            <person name="Hamaji T."/>
            <person name="Toyoda A."/>
            <person name="Fujiyama A."/>
            <person name="Neme R."/>
            <person name="Noguchi H."/>
            <person name="Minakuchi Y."/>
            <person name="Suzuki M."/>
            <person name="Kawai-Toyooka H."/>
            <person name="Smith D.R."/>
            <person name="Sparks H."/>
            <person name="Anderson J."/>
            <person name="Bakaric R."/>
            <person name="Luria V."/>
            <person name="Karger A."/>
            <person name="Kirschner M.W."/>
            <person name="Durand P.M."/>
            <person name="Michod R.E."/>
            <person name="Nozaki H."/>
            <person name="Olson B.J."/>
        </authorList>
    </citation>
    <scope>NUCLEOTIDE SEQUENCE [LARGE SCALE GENOMIC DNA]</scope>
    <source>
        <strain evidence="6">NIES-2863</strain>
    </source>
</reference>
<dbReference type="Pfam" id="PF12796">
    <property type="entry name" value="Ank_2"/>
    <property type="match status" value="4"/>
</dbReference>
<dbReference type="PANTHER" id="PTHR24171">
    <property type="entry name" value="ANKYRIN REPEAT DOMAIN-CONTAINING PROTEIN 39-RELATED"/>
    <property type="match status" value="1"/>
</dbReference>
<evidence type="ECO:0000313" key="5">
    <source>
        <dbReference type="EMBL" id="KXZ42561.1"/>
    </source>
</evidence>
<dbReference type="PRINTS" id="PR01415">
    <property type="entry name" value="ANKYRIN"/>
</dbReference>
<feature type="repeat" description="ANK" evidence="3">
    <location>
        <begin position="205"/>
        <end position="237"/>
    </location>
</feature>
<comment type="caution">
    <text evidence="5">The sequence shown here is derived from an EMBL/GenBank/DDBJ whole genome shotgun (WGS) entry which is preliminary data.</text>
</comment>
<dbReference type="Pfam" id="PF00023">
    <property type="entry name" value="Ank"/>
    <property type="match status" value="1"/>
</dbReference>
<feature type="repeat" description="ANK" evidence="3">
    <location>
        <begin position="73"/>
        <end position="105"/>
    </location>
</feature>
<keyword evidence="4" id="KW-0812">Transmembrane</keyword>
<dbReference type="Gene3D" id="1.25.40.20">
    <property type="entry name" value="Ankyrin repeat-containing domain"/>
    <property type="match status" value="4"/>
</dbReference>
<feature type="transmembrane region" description="Helical" evidence="4">
    <location>
        <begin position="564"/>
        <end position="589"/>
    </location>
</feature>